<proteinExistence type="predicted"/>
<sequence length="91" mass="10840">MHLFYSYYFAADDLWTLLSRHPPALINDLFESRDIFPLEFPGFVLYPLEEIQKRGLVTREPFSTDDNRPGDFKKDSLLSWEILMKRTLKLL</sequence>
<protein>
    <submittedName>
        <fullName evidence="1">Uncharacterized protein</fullName>
    </submittedName>
</protein>
<dbReference type="EMBL" id="BLXT01005846">
    <property type="protein sequence ID" value="GFO26564.1"/>
    <property type="molecule type" value="Genomic_DNA"/>
</dbReference>
<gene>
    <name evidence="1" type="ORF">PoB_005306900</name>
</gene>
<organism evidence="1 2">
    <name type="scientific">Plakobranchus ocellatus</name>
    <dbReference type="NCBI Taxonomy" id="259542"/>
    <lineage>
        <taxon>Eukaryota</taxon>
        <taxon>Metazoa</taxon>
        <taxon>Spiralia</taxon>
        <taxon>Lophotrochozoa</taxon>
        <taxon>Mollusca</taxon>
        <taxon>Gastropoda</taxon>
        <taxon>Heterobranchia</taxon>
        <taxon>Euthyneura</taxon>
        <taxon>Panpulmonata</taxon>
        <taxon>Sacoglossa</taxon>
        <taxon>Placobranchoidea</taxon>
        <taxon>Plakobranchidae</taxon>
        <taxon>Plakobranchus</taxon>
    </lineage>
</organism>
<evidence type="ECO:0000313" key="1">
    <source>
        <dbReference type="EMBL" id="GFO26564.1"/>
    </source>
</evidence>
<comment type="caution">
    <text evidence="1">The sequence shown here is derived from an EMBL/GenBank/DDBJ whole genome shotgun (WGS) entry which is preliminary data.</text>
</comment>
<dbReference type="Proteomes" id="UP000735302">
    <property type="component" value="Unassembled WGS sequence"/>
</dbReference>
<dbReference type="AlphaFoldDB" id="A0AAV4C7A6"/>
<name>A0AAV4C7A6_9GAST</name>
<keyword evidence="2" id="KW-1185">Reference proteome</keyword>
<evidence type="ECO:0000313" key="2">
    <source>
        <dbReference type="Proteomes" id="UP000735302"/>
    </source>
</evidence>
<accession>A0AAV4C7A6</accession>
<reference evidence="1 2" key="1">
    <citation type="journal article" date="2021" name="Elife">
        <title>Chloroplast acquisition without the gene transfer in kleptoplastic sea slugs, Plakobranchus ocellatus.</title>
        <authorList>
            <person name="Maeda T."/>
            <person name="Takahashi S."/>
            <person name="Yoshida T."/>
            <person name="Shimamura S."/>
            <person name="Takaki Y."/>
            <person name="Nagai Y."/>
            <person name="Toyoda A."/>
            <person name="Suzuki Y."/>
            <person name="Arimoto A."/>
            <person name="Ishii H."/>
            <person name="Satoh N."/>
            <person name="Nishiyama T."/>
            <person name="Hasebe M."/>
            <person name="Maruyama T."/>
            <person name="Minagawa J."/>
            <person name="Obokata J."/>
            <person name="Shigenobu S."/>
        </authorList>
    </citation>
    <scope>NUCLEOTIDE SEQUENCE [LARGE SCALE GENOMIC DNA]</scope>
</reference>